<name>X1JIR7_9ZZZZ</name>
<comment type="caution">
    <text evidence="1">The sequence shown here is derived from an EMBL/GenBank/DDBJ whole genome shotgun (WGS) entry which is preliminary data.</text>
</comment>
<protein>
    <submittedName>
        <fullName evidence="1">Uncharacterized protein</fullName>
    </submittedName>
</protein>
<accession>X1JIR7</accession>
<dbReference type="AlphaFoldDB" id="X1JIR7"/>
<dbReference type="EMBL" id="BARU01044794">
    <property type="protein sequence ID" value="GAH81390.1"/>
    <property type="molecule type" value="Genomic_DNA"/>
</dbReference>
<organism evidence="1">
    <name type="scientific">marine sediment metagenome</name>
    <dbReference type="NCBI Taxonomy" id="412755"/>
    <lineage>
        <taxon>unclassified sequences</taxon>
        <taxon>metagenomes</taxon>
        <taxon>ecological metagenomes</taxon>
    </lineage>
</organism>
<sequence length="154" mass="15997">MGLPQKLHALADYGGVAGIRVTRDAAVLGVTATYDLFDVIGGRVYVTALFGIVVAELETAATTIVLQVRPAAGGGLAAPVVLCGGAALNVSSDDPGTIYSLPDDSGTNPMLTDFVTPNAIDIKELHKNLTEGITSLEDRIAALHNYVASQIRYT</sequence>
<gene>
    <name evidence="1" type="ORF">S03H2_68194</name>
</gene>
<feature type="non-terminal residue" evidence="1">
    <location>
        <position position="154"/>
    </location>
</feature>
<proteinExistence type="predicted"/>
<evidence type="ECO:0000313" key="1">
    <source>
        <dbReference type="EMBL" id="GAH81390.1"/>
    </source>
</evidence>
<reference evidence="1" key="1">
    <citation type="journal article" date="2014" name="Front. Microbiol.">
        <title>High frequency of phylogenetically diverse reductive dehalogenase-homologous genes in deep subseafloor sedimentary metagenomes.</title>
        <authorList>
            <person name="Kawai M."/>
            <person name="Futagami T."/>
            <person name="Toyoda A."/>
            <person name="Takaki Y."/>
            <person name="Nishi S."/>
            <person name="Hori S."/>
            <person name="Arai W."/>
            <person name="Tsubouchi T."/>
            <person name="Morono Y."/>
            <person name="Uchiyama I."/>
            <person name="Ito T."/>
            <person name="Fujiyama A."/>
            <person name="Inagaki F."/>
            <person name="Takami H."/>
        </authorList>
    </citation>
    <scope>NUCLEOTIDE SEQUENCE</scope>
    <source>
        <strain evidence="1">Expedition CK06-06</strain>
    </source>
</reference>